<feature type="transmembrane region" description="Helical" evidence="6">
    <location>
        <begin position="484"/>
        <end position="504"/>
    </location>
</feature>
<keyword evidence="5 6" id="KW-0472">Membrane</keyword>
<organism evidence="7 8">
    <name type="scientific">Apiospora marii</name>
    <dbReference type="NCBI Taxonomy" id="335849"/>
    <lineage>
        <taxon>Eukaryota</taxon>
        <taxon>Fungi</taxon>
        <taxon>Dikarya</taxon>
        <taxon>Ascomycota</taxon>
        <taxon>Pezizomycotina</taxon>
        <taxon>Sordariomycetes</taxon>
        <taxon>Xylariomycetidae</taxon>
        <taxon>Amphisphaeriales</taxon>
        <taxon>Apiosporaceae</taxon>
        <taxon>Apiospora</taxon>
    </lineage>
</organism>
<dbReference type="PANTHER" id="PTHR45649">
    <property type="entry name" value="AMINO-ACID PERMEASE BAT1"/>
    <property type="match status" value="1"/>
</dbReference>
<feature type="transmembrane region" description="Helical" evidence="6">
    <location>
        <begin position="365"/>
        <end position="385"/>
    </location>
</feature>
<feature type="transmembrane region" description="Helical" evidence="6">
    <location>
        <begin position="322"/>
        <end position="344"/>
    </location>
</feature>
<feature type="transmembrane region" description="Helical" evidence="6">
    <location>
        <begin position="41"/>
        <end position="58"/>
    </location>
</feature>
<comment type="caution">
    <text evidence="7">The sequence shown here is derived from an EMBL/GenBank/DDBJ whole genome shotgun (WGS) entry which is preliminary data.</text>
</comment>
<feature type="transmembrane region" description="Helical" evidence="6">
    <location>
        <begin position="271"/>
        <end position="293"/>
    </location>
</feature>
<gene>
    <name evidence="7" type="ORF">PG991_013209</name>
</gene>
<evidence type="ECO:0000256" key="4">
    <source>
        <dbReference type="ARBA" id="ARBA00022989"/>
    </source>
</evidence>
<evidence type="ECO:0000256" key="1">
    <source>
        <dbReference type="ARBA" id="ARBA00004141"/>
    </source>
</evidence>
<dbReference type="Gene3D" id="1.20.1740.10">
    <property type="entry name" value="Amino acid/polyamine transporter I"/>
    <property type="match status" value="1"/>
</dbReference>
<evidence type="ECO:0000313" key="8">
    <source>
        <dbReference type="Proteomes" id="UP001396898"/>
    </source>
</evidence>
<feature type="transmembrane region" description="Helical" evidence="6">
    <location>
        <begin position="451"/>
        <end position="472"/>
    </location>
</feature>
<evidence type="ECO:0000313" key="7">
    <source>
        <dbReference type="EMBL" id="KAK8000987.1"/>
    </source>
</evidence>
<evidence type="ECO:0000256" key="3">
    <source>
        <dbReference type="ARBA" id="ARBA00022692"/>
    </source>
</evidence>
<name>A0ABR1R5D1_9PEZI</name>
<evidence type="ECO:0000256" key="2">
    <source>
        <dbReference type="ARBA" id="ARBA00022448"/>
    </source>
</evidence>
<dbReference type="EMBL" id="JAQQWI010000018">
    <property type="protein sequence ID" value="KAK8000987.1"/>
    <property type="molecule type" value="Genomic_DNA"/>
</dbReference>
<keyword evidence="8" id="KW-1185">Reference proteome</keyword>
<dbReference type="PANTHER" id="PTHR45649:SF1">
    <property type="entry name" value="TRANSPORTER, PUTATIVE (EUROFUNG)-RELATED"/>
    <property type="match status" value="1"/>
</dbReference>
<reference evidence="7 8" key="1">
    <citation type="submission" date="2023-01" db="EMBL/GenBank/DDBJ databases">
        <title>Analysis of 21 Apiospora genomes using comparative genomics revels a genus with tremendous synthesis potential of carbohydrate active enzymes and secondary metabolites.</title>
        <authorList>
            <person name="Sorensen T."/>
        </authorList>
    </citation>
    <scope>NUCLEOTIDE SEQUENCE [LARGE SCALE GENOMIC DNA]</scope>
    <source>
        <strain evidence="7 8">CBS 20057</strain>
    </source>
</reference>
<dbReference type="Proteomes" id="UP001396898">
    <property type="component" value="Unassembled WGS sequence"/>
</dbReference>
<evidence type="ECO:0000256" key="6">
    <source>
        <dbReference type="SAM" id="Phobius"/>
    </source>
</evidence>
<evidence type="ECO:0008006" key="9">
    <source>
        <dbReference type="Google" id="ProtNLM"/>
    </source>
</evidence>
<keyword evidence="4 6" id="KW-1133">Transmembrane helix</keyword>
<feature type="transmembrane region" description="Helical" evidence="6">
    <location>
        <begin position="229"/>
        <end position="250"/>
    </location>
</feature>
<dbReference type="Pfam" id="PF13520">
    <property type="entry name" value="AA_permease_2"/>
    <property type="match status" value="1"/>
</dbReference>
<feature type="transmembrane region" description="Helical" evidence="6">
    <location>
        <begin position="115"/>
        <end position="140"/>
    </location>
</feature>
<feature type="transmembrane region" description="Helical" evidence="6">
    <location>
        <begin position="397"/>
        <end position="417"/>
    </location>
</feature>
<proteinExistence type="predicted"/>
<protein>
    <recommendedName>
        <fullName evidence="9">Amino acid transporter</fullName>
    </recommendedName>
</protein>
<accession>A0ABR1R5D1</accession>
<dbReference type="InterPro" id="IPR002293">
    <property type="entry name" value="AA/rel_permease1"/>
</dbReference>
<feature type="transmembrane region" description="Helical" evidence="6">
    <location>
        <begin position="70"/>
        <end position="94"/>
    </location>
</feature>
<keyword evidence="3 6" id="KW-0812">Transmembrane</keyword>
<feature type="transmembrane region" description="Helical" evidence="6">
    <location>
        <begin position="188"/>
        <end position="209"/>
    </location>
</feature>
<sequence>MSSDSEAKPKAHVDGPTVVRPRLRDDEVLARLGKKAVLKRNFGFLTILGFSCTVLVTWEGSLVGGPSGLVYNFLVVWVGTLSVFAVLSELVSMAPTSGGQYHWISMLAPASWRKFFGYITGWLCIVGWQAVAASSALLSASMIQGIILLCHPDYANTMQGWHGLLISWALVLFSFAVNAVIGSILAKFEGLVLILHLLGFFAIMLPLVLLGEHVSPADVFNNFVNNGGWPTQALSSSIGMTGSVLAFLGGDAAMHMAEEIRGAPLVIPRSLFSGLILNGCLGFGMVVACMFSLGDLDEALAENPNFPYMAIFHRAVGSRSGAAAMASIVVVLCCSATTGAMASASRILWAFSRDRGTPGKVARRTGIPFNSVLLTAFISMLLSLINLGNATAFNGITTIQISGLCGSYLFVATLLLYNRLAGHIQEPYDDNAITNTMGKDLTWGPWRLRGYLGTANNAFACVYLIYVWFFAFWPASVQVTPPNFNWAVLPFTVITLFSLLYYALWARKTYAGPIIEF</sequence>
<comment type="subcellular location">
    <subcellularLocation>
        <location evidence="1">Membrane</location>
        <topology evidence="1">Multi-pass membrane protein</topology>
    </subcellularLocation>
</comment>
<evidence type="ECO:0000256" key="5">
    <source>
        <dbReference type="ARBA" id="ARBA00023136"/>
    </source>
</evidence>
<feature type="transmembrane region" description="Helical" evidence="6">
    <location>
        <begin position="160"/>
        <end position="181"/>
    </location>
</feature>
<keyword evidence="2" id="KW-0813">Transport</keyword>